<reference evidence="3 4" key="1">
    <citation type="submission" date="2014-08" db="EMBL/GenBank/DDBJ databases">
        <title>Draft genome sequence of a novel L-asparaginase producing marine bacterium, Halomonas campaniensis.</title>
        <authorList>
            <person name="Sundarakrishnan B."/>
            <person name="Moushumi Priya A."/>
            <person name="Raman G."/>
            <person name="Sakthivel N."/>
            <person name="Park S."/>
            <person name="Jayachandran S."/>
        </authorList>
    </citation>
    <scope>NUCLEOTIDE SEQUENCE [LARGE SCALE GENOMIC DNA]</scope>
    <source>
        <strain evidence="3 4">SK03</strain>
    </source>
</reference>
<keyword evidence="1 3" id="KW-0378">Hydrolase</keyword>
<dbReference type="InterPro" id="IPR013094">
    <property type="entry name" value="AB_hydrolase_3"/>
</dbReference>
<sequence length="254" mass="27347">MTETPLNLAYSPSYFARDYEATLRRQAALGIDLVASHQPTALRYGEDPAARLNLFVPESTSGPWPLMLFIHGGYWQALDNTATDFLAERYLARGMAFASLGYGLAPETSIHTMVNQCIEGIAAACNALADNGGVWSIVLGGHSAGAQLAYWVAASGDIPIDKLILVSGVYDLTPLVDTYVNEALELTPTQVLALSPIFADSSKLPPCQVVIAENDPPAFRQQAHDFVAALKTSHIQVELVDIANCDHFDVLDAL</sequence>
<evidence type="ECO:0000313" key="4">
    <source>
        <dbReference type="Proteomes" id="UP000197334"/>
    </source>
</evidence>
<feature type="domain" description="Alpha/beta hydrolase fold-3" evidence="2">
    <location>
        <begin position="67"/>
        <end position="247"/>
    </location>
</feature>
<name>A0A246RW33_9GAMM</name>
<evidence type="ECO:0000313" key="3">
    <source>
        <dbReference type="EMBL" id="OWV28363.1"/>
    </source>
</evidence>
<evidence type="ECO:0000259" key="2">
    <source>
        <dbReference type="Pfam" id="PF07859"/>
    </source>
</evidence>
<dbReference type="InterPro" id="IPR050300">
    <property type="entry name" value="GDXG_lipolytic_enzyme"/>
</dbReference>
<dbReference type="SUPFAM" id="SSF53474">
    <property type="entry name" value="alpha/beta-Hydrolases"/>
    <property type="match status" value="1"/>
</dbReference>
<proteinExistence type="predicted"/>
<dbReference type="GO" id="GO:0004061">
    <property type="term" value="F:arylformamidase activity"/>
    <property type="evidence" value="ECO:0007669"/>
    <property type="project" value="TreeGrafter"/>
</dbReference>
<dbReference type="InterPro" id="IPR029058">
    <property type="entry name" value="AB_hydrolase_fold"/>
</dbReference>
<dbReference type="PANTHER" id="PTHR48081">
    <property type="entry name" value="AB HYDROLASE SUPERFAMILY PROTEIN C4A8.06C"/>
    <property type="match status" value="1"/>
</dbReference>
<keyword evidence="4" id="KW-1185">Reference proteome</keyword>
<gene>
    <name evidence="3" type="ORF">JI62_18825</name>
</gene>
<accession>A0A246RW33</accession>
<dbReference type="RefSeq" id="WP_088701661.1">
    <property type="nucleotide sequence ID" value="NZ_JPUA01000037.1"/>
</dbReference>
<dbReference type="OrthoDB" id="9771666at2"/>
<protein>
    <submittedName>
        <fullName evidence="3">Alpha/beta hydrolase</fullName>
    </submittedName>
</protein>
<organism evidence="3 4">
    <name type="scientific">Halomonas campaniensis</name>
    <dbReference type="NCBI Taxonomy" id="213554"/>
    <lineage>
        <taxon>Bacteria</taxon>
        <taxon>Pseudomonadati</taxon>
        <taxon>Pseudomonadota</taxon>
        <taxon>Gammaproteobacteria</taxon>
        <taxon>Oceanospirillales</taxon>
        <taxon>Halomonadaceae</taxon>
        <taxon>Halomonas</taxon>
    </lineage>
</organism>
<dbReference type="EMBL" id="JPUA01000037">
    <property type="protein sequence ID" value="OWV28363.1"/>
    <property type="molecule type" value="Genomic_DNA"/>
</dbReference>
<dbReference type="Pfam" id="PF07859">
    <property type="entry name" value="Abhydrolase_3"/>
    <property type="match status" value="1"/>
</dbReference>
<evidence type="ECO:0000256" key="1">
    <source>
        <dbReference type="ARBA" id="ARBA00022801"/>
    </source>
</evidence>
<dbReference type="Gene3D" id="3.40.50.1820">
    <property type="entry name" value="alpha/beta hydrolase"/>
    <property type="match status" value="1"/>
</dbReference>
<comment type="caution">
    <text evidence="3">The sequence shown here is derived from an EMBL/GenBank/DDBJ whole genome shotgun (WGS) entry which is preliminary data.</text>
</comment>
<dbReference type="Proteomes" id="UP000197334">
    <property type="component" value="Unassembled WGS sequence"/>
</dbReference>
<dbReference type="PANTHER" id="PTHR48081:SF33">
    <property type="entry name" value="KYNURENINE FORMAMIDASE"/>
    <property type="match status" value="1"/>
</dbReference>
<dbReference type="AlphaFoldDB" id="A0A246RW33"/>